<dbReference type="SUPFAM" id="SSF49373">
    <property type="entry name" value="Invasin/intimin cell-adhesion fragments"/>
    <property type="match status" value="1"/>
</dbReference>
<comment type="caution">
    <text evidence="9">The sequence shown here is derived from an EMBL/GenBank/DDBJ whole genome shotgun (WGS) entry which is preliminary data.</text>
</comment>
<keyword evidence="1 5" id="KW-0645">Protease</keyword>
<dbReference type="GO" id="GO:0016485">
    <property type="term" value="P:protein processing"/>
    <property type="evidence" value="ECO:0007669"/>
    <property type="project" value="TreeGrafter"/>
</dbReference>
<evidence type="ECO:0000313" key="9">
    <source>
        <dbReference type="EMBL" id="PSL18586.1"/>
    </source>
</evidence>
<feature type="active site" description="Charge relay system" evidence="4 5">
    <location>
        <position position="473"/>
    </location>
</feature>
<evidence type="ECO:0000256" key="5">
    <source>
        <dbReference type="PROSITE-ProRule" id="PRU01240"/>
    </source>
</evidence>
<dbReference type="PANTHER" id="PTHR42884:SF14">
    <property type="entry name" value="NEUROENDOCRINE CONVERTASE 1"/>
    <property type="match status" value="1"/>
</dbReference>
<dbReference type="InterPro" id="IPR000209">
    <property type="entry name" value="Peptidase_S8/S53_dom"/>
</dbReference>
<feature type="domain" description="Secretion system C-terminal sorting" evidence="8">
    <location>
        <begin position="714"/>
        <end position="793"/>
    </location>
</feature>
<dbReference type="InterPro" id="IPR022398">
    <property type="entry name" value="Peptidase_S8_His-AS"/>
</dbReference>
<keyword evidence="3 5" id="KW-0720">Serine protease</keyword>
<feature type="domain" description="Peptidase S8/S53" evidence="7">
    <location>
        <begin position="220"/>
        <end position="521"/>
    </location>
</feature>
<evidence type="ECO:0000256" key="2">
    <source>
        <dbReference type="ARBA" id="ARBA00022801"/>
    </source>
</evidence>
<dbReference type="InterPro" id="IPR026444">
    <property type="entry name" value="Secre_tail"/>
</dbReference>
<dbReference type="SUPFAM" id="SSF52743">
    <property type="entry name" value="Subtilisin-like"/>
    <property type="match status" value="1"/>
</dbReference>
<dbReference type="PROSITE" id="PS00138">
    <property type="entry name" value="SUBTILASE_SER"/>
    <property type="match status" value="1"/>
</dbReference>
<dbReference type="GO" id="GO:0004252">
    <property type="term" value="F:serine-type endopeptidase activity"/>
    <property type="evidence" value="ECO:0007669"/>
    <property type="project" value="UniProtKB-UniRule"/>
</dbReference>
<dbReference type="InterPro" id="IPR036852">
    <property type="entry name" value="Peptidase_S8/S53_dom_sf"/>
</dbReference>
<dbReference type="PRINTS" id="PR00723">
    <property type="entry name" value="SUBTILISIN"/>
</dbReference>
<evidence type="ECO:0000313" key="10">
    <source>
        <dbReference type="Proteomes" id="UP000241964"/>
    </source>
</evidence>
<dbReference type="PROSITE" id="PS00137">
    <property type="entry name" value="SUBTILASE_HIS"/>
    <property type="match status" value="1"/>
</dbReference>
<feature type="active site" description="Charge relay system" evidence="4 5">
    <location>
        <position position="227"/>
    </location>
</feature>
<protein>
    <submittedName>
        <fullName evidence="9">Subtilase family protein</fullName>
    </submittedName>
</protein>
<keyword evidence="2 5" id="KW-0378">Hydrolase</keyword>
<gene>
    <name evidence="9" type="ORF">CLV60_13013</name>
</gene>
<sequence>MLVSLLISTSLCYAQNTYFWNGKDKVDLKVDSTEVLIKVKERDDVNKLINKINQSDNRTEVKEISIGGQVFILAKKFDKKKQNISKEEIDYQIPVFYNENTPYYFNGNVILRPKKGINLDKIKWLVNNEMIAMDSTSSGTFFYKAKRGDDILNISNKISESGLVEFCHPDFLAQIVKHLTPADPNYDHQYYLNNTGQFGGTAGIDINAPEAWDITRGCNTVRIAVIDDGVETHPDLTGRVLPGFTALIPNGNGAPNNVCFDADPNDPNNPLLRVGHGMACTGIIAASHNNLGVAGIAPNSLIYPVNIFVGGETVADLITSINRAWNPAFGNADIISNSWGFRATTGPAGIAQEITDARTLGRVRNGVTLGCIVIFSSGNSNPVAGCLDCFNGVAFPGNVNGVITVGAIDNVGNIHGYSSRGSEMDVVAPSGGANGVADLGGCQIPTGNVRTIDRAGANGYAVGDFFDGFNGTSAAAPQVSGVAALMISANPRLTEAQVRTILQQTATDMGSGGFDNTFGFGRVNAFTAVKAAINNAAVAGPNHICPSATFSVSNLPAGFTVAWSSSNTSAVTITSGGVATRVGSYNGSVTITATINGGCTNIVLTKTLTVGIPNLVKTINGTVAGTTPVTAGNMYNLNATSNSTVSTTFNYDNYYGTGNMTIDLYSPNSPATQMYVYSTSTSGSRHVRVTVTNTCGSYYEDFVFYLMGGSMMAYPNPATDLLTLEFVNAEISESLPEKVELYSEGSSKSIKTILIQDIYKNKAFKDGNKVELDVSNLPRGTYYLHVIPGKGQNQQIEKTRILLR</sequence>
<reference evidence="9 10" key="1">
    <citation type="submission" date="2018-03" db="EMBL/GenBank/DDBJ databases">
        <title>Genomic Encyclopedia of Archaeal and Bacterial Type Strains, Phase II (KMG-II): from individual species to whole genera.</title>
        <authorList>
            <person name="Goeker M."/>
        </authorList>
    </citation>
    <scope>NUCLEOTIDE SEQUENCE [LARGE SCALE GENOMIC DNA]</scope>
    <source>
        <strain evidence="9 10">DSM 29057</strain>
    </source>
</reference>
<dbReference type="InterPro" id="IPR008964">
    <property type="entry name" value="Invasin/intimin_cell_adhesion"/>
</dbReference>
<dbReference type="Gene3D" id="2.60.40.1080">
    <property type="match status" value="1"/>
</dbReference>
<comment type="similarity">
    <text evidence="5 6">Belongs to the peptidase S8 family.</text>
</comment>
<evidence type="ECO:0000256" key="1">
    <source>
        <dbReference type="ARBA" id="ARBA00022670"/>
    </source>
</evidence>
<evidence type="ECO:0000259" key="8">
    <source>
        <dbReference type="Pfam" id="PF18962"/>
    </source>
</evidence>
<proteinExistence type="inferred from homology"/>
<evidence type="ECO:0000256" key="6">
    <source>
        <dbReference type="RuleBase" id="RU003355"/>
    </source>
</evidence>
<organism evidence="9 10">
    <name type="scientific">Dyadobacter jiangsuensis</name>
    <dbReference type="NCBI Taxonomy" id="1591085"/>
    <lineage>
        <taxon>Bacteria</taxon>
        <taxon>Pseudomonadati</taxon>
        <taxon>Bacteroidota</taxon>
        <taxon>Cytophagia</taxon>
        <taxon>Cytophagales</taxon>
        <taxon>Spirosomataceae</taxon>
        <taxon>Dyadobacter</taxon>
    </lineage>
</organism>
<keyword evidence="10" id="KW-1185">Reference proteome</keyword>
<evidence type="ECO:0000256" key="3">
    <source>
        <dbReference type="ARBA" id="ARBA00022825"/>
    </source>
</evidence>
<feature type="active site" description="Charge relay system" evidence="4 5">
    <location>
        <position position="276"/>
    </location>
</feature>
<accession>A0A2P8FA38</accession>
<dbReference type="InterPro" id="IPR023828">
    <property type="entry name" value="Peptidase_S8_Ser-AS"/>
</dbReference>
<dbReference type="Pfam" id="PF18962">
    <property type="entry name" value="Por_Secre_tail"/>
    <property type="match status" value="1"/>
</dbReference>
<name>A0A2P8FA38_9BACT</name>
<evidence type="ECO:0000256" key="4">
    <source>
        <dbReference type="PIRSR" id="PIRSR615500-1"/>
    </source>
</evidence>
<dbReference type="Proteomes" id="UP000241964">
    <property type="component" value="Unassembled WGS sequence"/>
</dbReference>
<evidence type="ECO:0000259" key="7">
    <source>
        <dbReference type="Pfam" id="PF00082"/>
    </source>
</evidence>
<dbReference type="Pfam" id="PF00082">
    <property type="entry name" value="Peptidase_S8"/>
    <property type="match status" value="1"/>
</dbReference>
<dbReference type="Gene3D" id="3.40.50.200">
    <property type="entry name" value="Peptidase S8/S53 domain"/>
    <property type="match status" value="1"/>
</dbReference>
<dbReference type="AlphaFoldDB" id="A0A2P8FA38"/>
<dbReference type="InterPro" id="IPR015500">
    <property type="entry name" value="Peptidase_S8_subtilisin-rel"/>
</dbReference>
<dbReference type="PROSITE" id="PS00136">
    <property type="entry name" value="SUBTILASE_ASP"/>
    <property type="match status" value="1"/>
</dbReference>
<dbReference type="PROSITE" id="PS51892">
    <property type="entry name" value="SUBTILASE"/>
    <property type="match status" value="1"/>
</dbReference>
<dbReference type="EMBL" id="PYAS01000030">
    <property type="protein sequence ID" value="PSL18586.1"/>
    <property type="molecule type" value="Genomic_DNA"/>
</dbReference>
<dbReference type="GO" id="GO:0016020">
    <property type="term" value="C:membrane"/>
    <property type="evidence" value="ECO:0007669"/>
    <property type="project" value="TreeGrafter"/>
</dbReference>
<dbReference type="InterPro" id="IPR023827">
    <property type="entry name" value="Peptidase_S8_Asp-AS"/>
</dbReference>
<dbReference type="PANTHER" id="PTHR42884">
    <property type="entry name" value="PROPROTEIN CONVERTASE SUBTILISIN/KEXIN-RELATED"/>
    <property type="match status" value="1"/>
</dbReference>